<evidence type="ECO:0000313" key="2">
    <source>
        <dbReference type="Proteomes" id="UP000829362"/>
    </source>
</evidence>
<proteinExistence type="predicted"/>
<accession>A0AC61TSG1</accession>
<dbReference type="EMBL" id="OL473597">
    <property type="protein sequence ID" value="UNH61173.1"/>
    <property type="molecule type" value="Genomic_DNA"/>
</dbReference>
<protein>
    <submittedName>
        <fullName evidence="1">Uncharacterized protein</fullName>
    </submittedName>
</protein>
<organism evidence="1 2">
    <name type="scientific">Synechococcus phage S-SZBM1</name>
    <dbReference type="NCBI Taxonomy" id="2926475"/>
    <lineage>
        <taxon>Viruses</taxon>
        <taxon>Duplodnaviria</taxon>
        <taxon>Heunggongvirae</taxon>
        <taxon>Uroviricota</taxon>
        <taxon>Caudoviricetes</taxon>
        <taxon>Pantevenvirales</taxon>
        <taxon>Kyanoviridae</taxon>
        <taxon>Shenzhenivirus</taxon>
        <taxon>Shenzhenivirus sszbm1</taxon>
    </lineage>
</organism>
<sequence>MQQWRWTLTDNRRPICKMESGQRPDLRDAMNDVANTVEYLLQLDDGN</sequence>
<evidence type="ECO:0000313" key="1">
    <source>
        <dbReference type="EMBL" id="UNH61173.1"/>
    </source>
</evidence>
<name>A0AC61TSG1_9CAUD</name>
<keyword evidence="2" id="KW-1185">Reference proteome</keyword>
<reference evidence="1" key="1">
    <citation type="submission" date="2021-11" db="EMBL/GenBank/DDBJ databases">
        <authorList>
            <person name="Rong C."/>
            <person name="Yang Y."/>
            <person name="Li S."/>
            <person name="Zhou K."/>
            <person name="Xu Y."/>
            <person name="Zhang R."/>
            <person name="Zhang Y."/>
        </authorList>
    </citation>
    <scope>NUCLEOTIDE SEQUENCE</scope>
</reference>
<dbReference type="Proteomes" id="UP000829362">
    <property type="component" value="Segment"/>
</dbReference>
<gene>
    <name evidence="1" type="ORF">SSZBM1_56</name>
</gene>